<name>A0A074LR97_9BACL</name>
<dbReference type="PANTHER" id="PTHR36918">
    <property type="match status" value="1"/>
</dbReference>
<organism evidence="2 3">
    <name type="scientific">Tumebacillus flagellatus</name>
    <dbReference type="NCBI Taxonomy" id="1157490"/>
    <lineage>
        <taxon>Bacteria</taxon>
        <taxon>Bacillati</taxon>
        <taxon>Bacillota</taxon>
        <taxon>Bacilli</taxon>
        <taxon>Bacillales</taxon>
        <taxon>Alicyclobacillaceae</taxon>
        <taxon>Tumebacillus</taxon>
    </lineage>
</organism>
<dbReference type="STRING" id="1157490.EL26_03670"/>
<dbReference type="RefSeq" id="WP_052035944.1">
    <property type="nucleotide sequence ID" value="NZ_JMIR01000003.1"/>
</dbReference>
<dbReference type="InterPro" id="IPR003708">
    <property type="entry name" value="SecB"/>
</dbReference>
<reference evidence="2 3" key="1">
    <citation type="journal article" date="2013" name="Int. J. Syst. Evol. Microbiol.">
        <title>Tumebacillus flagellatus sp. nov., an alpha-amylase/pullulanase-producing bacterium isolated from cassava wastewater.</title>
        <authorList>
            <person name="Wang Q."/>
            <person name="Xie N."/>
            <person name="Qin Y."/>
            <person name="Shen N."/>
            <person name="Zhu J."/>
            <person name="Mi H."/>
            <person name="Huang R."/>
        </authorList>
    </citation>
    <scope>NUCLEOTIDE SEQUENCE [LARGE SCALE GENOMIC DNA]</scope>
    <source>
        <strain evidence="2 3">GST4</strain>
    </source>
</reference>
<protein>
    <recommendedName>
        <fullName evidence="4">Preprotein translocase subunit SecB</fullName>
    </recommendedName>
</protein>
<dbReference type="SUPFAM" id="SSF54611">
    <property type="entry name" value="SecB-like"/>
    <property type="match status" value="1"/>
</dbReference>
<keyword evidence="3" id="KW-1185">Reference proteome</keyword>
<evidence type="ECO:0000313" key="2">
    <source>
        <dbReference type="EMBL" id="KEO84626.1"/>
    </source>
</evidence>
<dbReference type="eggNOG" id="COG1952">
    <property type="taxonomic scope" value="Bacteria"/>
</dbReference>
<comment type="caution">
    <text evidence="2">The sequence shown here is derived from an EMBL/GenBank/DDBJ whole genome shotgun (WGS) entry which is preliminary data.</text>
</comment>
<evidence type="ECO:0008006" key="4">
    <source>
        <dbReference type="Google" id="ProtNLM"/>
    </source>
</evidence>
<dbReference type="AlphaFoldDB" id="A0A074LR97"/>
<dbReference type="GO" id="GO:0051082">
    <property type="term" value="F:unfolded protein binding"/>
    <property type="evidence" value="ECO:0007669"/>
    <property type="project" value="InterPro"/>
</dbReference>
<comment type="similarity">
    <text evidence="1">Belongs to the SecB family.</text>
</comment>
<gene>
    <name evidence="2" type="ORF">EL26_03670</name>
</gene>
<dbReference type="GO" id="GO:0051262">
    <property type="term" value="P:protein tetramerization"/>
    <property type="evidence" value="ECO:0007669"/>
    <property type="project" value="InterPro"/>
</dbReference>
<evidence type="ECO:0000256" key="1">
    <source>
        <dbReference type="ARBA" id="ARBA00009990"/>
    </source>
</evidence>
<evidence type="ECO:0000313" key="3">
    <source>
        <dbReference type="Proteomes" id="UP000027931"/>
    </source>
</evidence>
<dbReference type="InterPro" id="IPR035958">
    <property type="entry name" value="SecB-like_sf"/>
</dbReference>
<sequence length="138" mass="15962">MREESRIRFISYKIDSIHFEINRDYVGEDQEDENLSINLTRSWAVHKENPGDFIVTMLCEINQREEDSDSEMPFSLDISLLGHFVAEQVEPSDLEVFAKYNAPSILYPYLRAAVSQVVTMAGFDPVLLPIVNFRNEDE</sequence>
<accession>A0A074LR97</accession>
<dbReference type="OrthoDB" id="1699164at2"/>
<dbReference type="EMBL" id="JMIR01000003">
    <property type="protein sequence ID" value="KEO84626.1"/>
    <property type="molecule type" value="Genomic_DNA"/>
</dbReference>
<dbReference type="Proteomes" id="UP000027931">
    <property type="component" value="Unassembled WGS sequence"/>
</dbReference>
<dbReference type="PANTHER" id="PTHR36918:SF1">
    <property type="entry name" value="PROTEIN-EXPORT PROTEIN SECB"/>
    <property type="match status" value="1"/>
</dbReference>
<proteinExistence type="inferred from homology"/>
<dbReference type="GO" id="GO:0015031">
    <property type="term" value="P:protein transport"/>
    <property type="evidence" value="ECO:0007669"/>
    <property type="project" value="InterPro"/>
</dbReference>
<dbReference type="Gene3D" id="3.10.420.10">
    <property type="entry name" value="SecB-like"/>
    <property type="match status" value="1"/>
</dbReference>
<dbReference type="Pfam" id="PF02556">
    <property type="entry name" value="SecB"/>
    <property type="match status" value="1"/>
</dbReference>